<dbReference type="SUPFAM" id="SSF55856">
    <property type="entry name" value="Cytochrome b5-like heme/steroid binding domain"/>
    <property type="match status" value="2"/>
</dbReference>
<dbReference type="InterPro" id="IPR050668">
    <property type="entry name" value="Cytochrome_b5"/>
</dbReference>
<feature type="region of interest" description="Disordered" evidence="5">
    <location>
        <begin position="752"/>
        <end position="781"/>
    </location>
</feature>
<accession>W3XBM2</accession>
<dbReference type="AlphaFoldDB" id="W3XBM2"/>
<organism evidence="7 8">
    <name type="scientific">Pestalotiopsis fici (strain W106-1 / CGMCC3.15140)</name>
    <dbReference type="NCBI Taxonomy" id="1229662"/>
    <lineage>
        <taxon>Eukaryota</taxon>
        <taxon>Fungi</taxon>
        <taxon>Dikarya</taxon>
        <taxon>Ascomycota</taxon>
        <taxon>Pezizomycotina</taxon>
        <taxon>Sordariomycetes</taxon>
        <taxon>Xylariomycetidae</taxon>
        <taxon>Amphisphaeriales</taxon>
        <taxon>Sporocadaceae</taxon>
        <taxon>Pestalotiopsis</taxon>
    </lineage>
</organism>
<feature type="domain" description="Cytochrome b5 heme-binding" evidence="6">
    <location>
        <begin position="506"/>
        <end position="584"/>
    </location>
</feature>
<dbReference type="InParanoid" id="W3XBM2"/>
<dbReference type="EMBL" id="KI912111">
    <property type="protein sequence ID" value="ETS83483.1"/>
    <property type="molecule type" value="Genomic_DNA"/>
</dbReference>
<keyword evidence="2" id="KW-0479">Metal-binding</keyword>
<sequence length="815" mass="92744">MAEYRRGAYRIYRIRELEPKYEIPELHGPLMKLNKLMGERETHNAKIRPWYAVEYAKWQLTPWSWTSARQSIQEFSISHAKQDFRSAFQAASQLMHMALTAQDNPPRGDGKGTEPWTHWPTAWIFVYLASTMYAALPDISVPEFHQASPAQAAHPGGSVPQERHQPVMGAIFTRSLRLMYTPPASNLVDPGEENWVERSKESARSFGLTQQIAFPAVWADAINDNFKAVEAFRQNPLKDKHFAPWNFTIPQYQGFSLWSVLNKDGTIDPYKGGNMTEILEGFYPSPRIYTVQHPNDRTQGSKPAQLNPMATAFASGGPSNALRSRKKSPFLKHKYYTIAEVADNGWIVDPNPKDGTTDVFDIEALLDVLDDETLQVDDLTKCGPLGRQLSSSQDEIRAALRDSRTRFRVGKLLPKYRFAEVYENDGQDDAPSWIAHDDRVYDVTEYQNRNEKYSLWLSRCAGGAFFASTEDEHDCFAEVMASIQKYQIGWILDEEPKAEPAPGRSLRLLTESMLRSHDNPTEGVYTVIGDNVYDLTKYIDNHPGGALAIQAVAGSDGTKAFLDNHDADLIDQPEFAALKIGRLIKERDPGVVDEDEIVLHDSIFNISGLYKHDRDLHRRLMKWYGTDATHILTNDEGEDSKLRNDLTLLFLSRKDWIVAKIRTEKYVRGVTSWDVKKHDESHPEAIWAVVDKDVFDVTPLVRHPDYYSGARDLTAVDAGRVITSSKTATWLHKYHSHRIVAKLVEQRHDSVSTIHLDEDGPDHEDQDERTDNRPAKKRKVHKDIREQLREFINRNKHLINENLHGSSSCPGVGAM</sequence>
<comment type="similarity">
    <text evidence="4">Belongs to the cytochrome b5 family.</text>
</comment>
<proteinExistence type="inferred from homology"/>
<dbReference type="PROSITE" id="PS00191">
    <property type="entry name" value="CYTOCHROME_B5_1"/>
    <property type="match status" value="1"/>
</dbReference>
<dbReference type="KEGG" id="pfy:PFICI_05359"/>
<dbReference type="GeneID" id="19270372"/>
<dbReference type="PROSITE" id="PS50255">
    <property type="entry name" value="CYTOCHROME_B5_2"/>
    <property type="match status" value="1"/>
</dbReference>
<evidence type="ECO:0000256" key="5">
    <source>
        <dbReference type="SAM" id="MobiDB-lite"/>
    </source>
</evidence>
<evidence type="ECO:0000313" key="8">
    <source>
        <dbReference type="Proteomes" id="UP000030651"/>
    </source>
</evidence>
<dbReference type="PANTHER" id="PTHR19359">
    <property type="entry name" value="CYTOCHROME B5"/>
    <property type="match status" value="1"/>
</dbReference>
<dbReference type="InterPro" id="IPR001199">
    <property type="entry name" value="Cyt_B5-like_heme/steroid-bd"/>
</dbReference>
<gene>
    <name evidence="7" type="ORF">PFICI_05359</name>
</gene>
<evidence type="ECO:0000256" key="3">
    <source>
        <dbReference type="ARBA" id="ARBA00023004"/>
    </source>
</evidence>
<dbReference type="OMA" id="ERETHNA"/>
<protein>
    <recommendedName>
        <fullName evidence="6">Cytochrome b5 heme-binding domain-containing protein</fullName>
    </recommendedName>
</protein>
<dbReference type="HOGENOM" id="CLU_346502_0_0_1"/>
<dbReference type="GO" id="GO:0020037">
    <property type="term" value="F:heme binding"/>
    <property type="evidence" value="ECO:0007669"/>
    <property type="project" value="InterPro"/>
</dbReference>
<evidence type="ECO:0000256" key="4">
    <source>
        <dbReference type="ARBA" id="ARBA00038168"/>
    </source>
</evidence>
<keyword evidence="3" id="KW-0408">Iron</keyword>
<evidence type="ECO:0000256" key="1">
    <source>
        <dbReference type="ARBA" id="ARBA00022617"/>
    </source>
</evidence>
<dbReference type="PANTHER" id="PTHR19359:SF14">
    <property type="entry name" value="CYTOCHROME B5 A"/>
    <property type="match status" value="1"/>
</dbReference>
<dbReference type="eggNOG" id="ENOG502RSFS">
    <property type="taxonomic scope" value="Eukaryota"/>
</dbReference>
<dbReference type="InterPro" id="IPR036400">
    <property type="entry name" value="Cyt_B5-like_heme/steroid_sf"/>
</dbReference>
<name>W3XBM2_PESFW</name>
<dbReference type="SMART" id="SM01117">
    <property type="entry name" value="Cyt-b5"/>
    <property type="match status" value="3"/>
</dbReference>
<dbReference type="RefSeq" id="XP_007832131.1">
    <property type="nucleotide sequence ID" value="XM_007833940.1"/>
</dbReference>
<dbReference type="Proteomes" id="UP000030651">
    <property type="component" value="Unassembled WGS sequence"/>
</dbReference>
<dbReference type="Pfam" id="PF00173">
    <property type="entry name" value="Cyt-b5"/>
    <property type="match status" value="1"/>
</dbReference>
<dbReference type="GO" id="GO:0046872">
    <property type="term" value="F:metal ion binding"/>
    <property type="evidence" value="ECO:0007669"/>
    <property type="project" value="UniProtKB-KW"/>
</dbReference>
<keyword evidence="1" id="KW-0349">Heme</keyword>
<dbReference type="InterPro" id="IPR018506">
    <property type="entry name" value="Cyt_B5_heme-BS"/>
</dbReference>
<keyword evidence="8" id="KW-1185">Reference proteome</keyword>
<reference evidence="8" key="1">
    <citation type="journal article" date="2015" name="BMC Genomics">
        <title>Genomic and transcriptomic analysis of the endophytic fungus Pestalotiopsis fici reveals its lifestyle and high potential for synthesis of natural products.</title>
        <authorList>
            <person name="Wang X."/>
            <person name="Zhang X."/>
            <person name="Liu L."/>
            <person name="Xiang M."/>
            <person name="Wang W."/>
            <person name="Sun X."/>
            <person name="Che Y."/>
            <person name="Guo L."/>
            <person name="Liu G."/>
            <person name="Guo L."/>
            <person name="Wang C."/>
            <person name="Yin W.B."/>
            <person name="Stadler M."/>
            <person name="Zhang X."/>
            <person name="Liu X."/>
        </authorList>
    </citation>
    <scope>NUCLEOTIDE SEQUENCE [LARGE SCALE GENOMIC DNA]</scope>
    <source>
        <strain evidence="8">W106-1 / CGMCC3.15140</strain>
    </source>
</reference>
<dbReference type="OrthoDB" id="10254945at2759"/>
<evidence type="ECO:0000256" key="2">
    <source>
        <dbReference type="ARBA" id="ARBA00022723"/>
    </source>
</evidence>
<dbReference type="Gene3D" id="3.10.120.10">
    <property type="entry name" value="Cytochrome b5-like heme/steroid binding domain"/>
    <property type="match status" value="2"/>
</dbReference>
<dbReference type="GO" id="GO:0016020">
    <property type="term" value="C:membrane"/>
    <property type="evidence" value="ECO:0007669"/>
    <property type="project" value="TreeGrafter"/>
</dbReference>
<feature type="compositionally biased region" description="Acidic residues" evidence="5">
    <location>
        <begin position="759"/>
        <end position="768"/>
    </location>
</feature>
<evidence type="ECO:0000259" key="6">
    <source>
        <dbReference type="PROSITE" id="PS50255"/>
    </source>
</evidence>
<evidence type="ECO:0000313" key="7">
    <source>
        <dbReference type="EMBL" id="ETS83483.1"/>
    </source>
</evidence>